<evidence type="ECO:0000313" key="3">
    <source>
        <dbReference type="Proteomes" id="UP001165302"/>
    </source>
</evidence>
<evidence type="ECO:0000313" key="2">
    <source>
        <dbReference type="EMBL" id="MCA5006273.1"/>
    </source>
</evidence>
<dbReference type="PANTHER" id="PTHR43264">
    <property type="match status" value="1"/>
</dbReference>
<comment type="caution">
    <text evidence="2">The sequence shown here is derived from an EMBL/GenBank/DDBJ whole genome shotgun (WGS) entry which is preliminary data.</text>
</comment>
<dbReference type="RefSeq" id="WP_225554632.1">
    <property type="nucleotide sequence ID" value="NZ_JADEYP010000030.1"/>
</dbReference>
<dbReference type="GO" id="GO:0016787">
    <property type="term" value="F:hydrolase activity"/>
    <property type="evidence" value="ECO:0007669"/>
    <property type="project" value="UniProtKB-KW"/>
</dbReference>
<dbReference type="InterPro" id="IPR001910">
    <property type="entry name" value="Inosine/uridine_hydrolase_dom"/>
</dbReference>
<dbReference type="EMBL" id="JADEYP010000030">
    <property type="protein sequence ID" value="MCA5006273.1"/>
    <property type="molecule type" value="Genomic_DNA"/>
</dbReference>
<dbReference type="Gene3D" id="3.90.245.10">
    <property type="entry name" value="Ribonucleoside hydrolase-like"/>
    <property type="match status" value="1"/>
</dbReference>
<accession>A0ABS7Z8F0</accession>
<dbReference type="Proteomes" id="UP001165302">
    <property type="component" value="Unassembled WGS sequence"/>
</dbReference>
<dbReference type="CDD" id="cd02652">
    <property type="entry name" value="nuc_hydro_2"/>
    <property type="match status" value="1"/>
</dbReference>
<name>A0ABS7Z8F0_9SPHI</name>
<keyword evidence="2" id="KW-0378">Hydrolase</keyword>
<dbReference type="PANTHER" id="PTHR43264:SF1">
    <property type="entry name" value="INOSINE_URIDINE-PREFERRING NUCLEOSIDE HYDROLASE DOMAIN-CONTAINING PROTEIN"/>
    <property type="match status" value="1"/>
</dbReference>
<reference evidence="2" key="1">
    <citation type="submission" date="2020-10" db="EMBL/GenBank/DDBJ databases">
        <authorList>
            <person name="Lu T."/>
            <person name="Wang Q."/>
            <person name="Han X."/>
        </authorList>
    </citation>
    <scope>NUCLEOTIDE SEQUENCE</scope>
    <source>
        <strain evidence="2">WQ 366</strain>
    </source>
</reference>
<proteinExistence type="predicted"/>
<organism evidence="2 3">
    <name type="scientific">Sphingobacterium bovistauri</name>
    <dbReference type="NCBI Taxonomy" id="2781959"/>
    <lineage>
        <taxon>Bacteria</taxon>
        <taxon>Pseudomonadati</taxon>
        <taxon>Bacteroidota</taxon>
        <taxon>Sphingobacteriia</taxon>
        <taxon>Sphingobacteriales</taxon>
        <taxon>Sphingobacteriaceae</taxon>
        <taxon>Sphingobacterium</taxon>
    </lineage>
</organism>
<dbReference type="SUPFAM" id="SSF53590">
    <property type="entry name" value="Nucleoside hydrolase"/>
    <property type="match status" value="1"/>
</dbReference>
<protein>
    <submittedName>
        <fullName evidence="2">Nucleoside hydrolase</fullName>
    </submittedName>
</protein>
<keyword evidence="3" id="KW-1185">Reference proteome</keyword>
<dbReference type="PROSITE" id="PS51257">
    <property type="entry name" value="PROKAR_LIPOPROTEIN"/>
    <property type="match status" value="1"/>
</dbReference>
<sequence length="342" mass="38666">MKYNILLGITLLISACNSKEEVLQEHKKLVIFETDMGNDIDDALALDMLYKYQDQEQIELIGVGVNKQNDYSPKYIDILNTWYGYPSIPIGFVSNGVEDTIPVNFAKAVVDYSNNEGRKFDRSLADTHQFEDAVTFYRRMLSAQKDTSVTIVSVGFLTNLANLLDSEPDNFSSLSGKELIRKKVKKLSLMGGNFDGSNPKEYNIVKDVKSSAKVFLEWPTVIVVSPFEVGANILFPSEEIEKNLNYSIDQPVVVGYKAYLPMPYNRPTWDLTSILEVVDSQNNTYFDYSKSGVITVDDEGVTKFSENVNGNHRYLLVNEIQRENILKAFINIISSTKSKKHI</sequence>
<gene>
    <name evidence="2" type="ORF">IPZ78_14055</name>
</gene>
<dbReference type="InterPro" id="IPR036452">
    <property type="entry name" value="Ribo_hydro-like"/>
</dbReference>
<feature type="domain" description="Inosine/uridine-preferring nucleoside hydrolase" evidence="1">
    <location>
        <begin position="30"/>
        <end position="263"/>
    </location>
</feature>
<evidence type="ECO:0000259" key="1">
    <source>
        <dbReference type="Pfam" id="PF01156"/>
    </source>
</evidence>
<dbReference type="Pfam" id="PF01156">
    <property type="entry name" value="IU_nuc_hydro"/>
    <property type="match status" value="1"/>
</dbReference>